<dbReference type="InterPro" id="IPR052901">
    <property type="entry name" value="Bact_TGase-like"/>
</dbReference>
<comment type="caution">
    <text evidence="4">The sequence shown here is derived from an EMBL/GenBank/DDBJ whole genome shotgun (WGS) entry which is preliminary data.</text>
</comment>
<dbReference type="PANTHER" id="PTHR42736">
    <property type="entry name" value="PROTEIN-GLUTAMINE GAMMA-GLUTAMYLTRANSFERASE"/>
    <property type="match status" value="1"/>
</dbReference>
<accession>A0ABS4FU85</accession>
<protein>
    <submittedName>
        <fullName evidence="4">Transglutaminase-like putative cysteine protease</fullName>
    </submittedName>
</protein>
<dbReference type="Gene3D" id="3.10.620.30">
    <property type="match status" value="1"/>
</dbReference>
<feature type="transmembrane region" description="Helical" evidence="2">
    <location>
        <begin position="53"/>
        <end position="71"/>
    </location>
</feature>
<evidence type="ECO:0000256" key="2">
    <source>
        <dbReference type="SAM" id="Phobius"/>
    </source>
</evidence>
<evidence type="ECO:0000313" key="5">
    <source>
        <dbReference type="Proteomes" id="UP001519272"/>
    </source>
</evidence>
<dbReference type="Pfam" id="PF01841">
    <property type="entry name" value="Transglut_core"/>
    <property type="match status" value="1"/>
</dbReference>
<evidence type="ECO:0000256" key="1">
    <source>
        <dbReference type="SAM" id="MobiDB-lite"/>
    </source>
</evidence>
<feature type="transmembrane region" description="Helical" evidence="2">
    <location>
        <begin position="156"/>
        <end position="173"/>
    </location>
</feature>
<dbReference type="InterPro" id="IPR002931">
    <property type="entry name" value="Transglutaminase-like"/>
</dbReference>
<dbReference type="PANTHER" id="PTHR42736:SF1">
    <property type="entry name" value="PROTEIN-GLUTAMINE GAMMA-GLUTAMYLTRANSFERASE"/>
    <property type="match status" value="1"/>
</dbReference>
<evidence type="ECO:0000259" key="3">
    <source>
        <dbReference type="SMART" id="SM00460"/>
    </source>
</evidence>
<name>A0ABS4FU85_9BACL</name>
<dbReference type="RefSeq" id="WP_210089748.1">
    <property type="nucleotide sequence ID" value="NZ_JAGGKG010000013.1"/>
</dbReference>
<feature type="transmembrane region" description="Helical" evidence="2">
    <location>
        <begin position="211"/>
        <end position="229"/>
    </location>
</feature>
<dbReference type="EMBL" id="JAGGKG010000013">
    <property type="protein sequence ID" value="MBP1906141.1"/>
    <property type="molecule type" value="Genomic_DNA"/>
</dbReference>
<sequence length="807" mass="91734">MSVVPRPRSPELKGSILSLHEIVNRLIITLLLCAMFLEWLIPLTDLADGGEVIIVRWFMVLTACLLLTGSFKLPFALNSILPITYVAIVLMMIYGHGFSLEWYWDFFTIVEQDILNIVNTGDWHNLSAESRAVVLLIGWSMLVLSVQKLVSGKKSVLLFLFITIFYLILLQTYTDASILDSLYRAVAEGLLIQAWLFVAMPSAYPLQAKRWLFSSMIIVLCCVTGAIYMSKQLHVTKSAPYSWQETMQAFSTWGESKNLQANSSHSQRESGYSQNDRMLGAPLTLRHEPYFIASSPVPTYWRGESKDYYNGQGWQSMTTSTLVTNNDAQEALSIGTEGATKQPEMVQRIFFINPIQQEQVLFTGGIPLRVPTLYSGQSNREHLNVSIRYDAMGQSLISAQPSSMVKSYQSYDIAVAPQPIVSEDLRRNERNEQNEGIEQNEKDTGEDPAWVVQHYLQLPETLPKRVSRLAEQLTSTTTNRYDAVMAVKHYLEKNYRYDLKTTLPSAKQDFVDHFLFEQKVGYCDHFSTSMVVLLRSSGIPARWVKGFAPGSLITSSSEKNEGTQEPTSGGSYENRYLVSYSDAHSWVEVYFEGVGFVPFDPTPGYDGKTSVMNRDELISGISKTKEKWRGTSLGNIWTSLTSWWGSGIAQFHKTLKQITDMSEALLAYILRHPIVITVVLTMPIMMWLIMAAMTLYGGLFALSWSLKRNRVKFFNNPIRFPTRDILLFSSKIVWKKLSQKYGEKQGRLTPREYVQQLIANSSKMDEGSRQHLLSFILLWEQLYYGGVTLSRQQTTTFLTLCWKMVKP</sequence>
<feature type="region of interest" description="Disordered" evidence="1">
    <location>
        <begin position="424"/>
        <end position="444"/>
    </location>
</feature>
<keyword evidence="2" id="KW-0812">Transmembrane</keyword>
<gene>
    <name evidence="4" type="ORF">J2Z32_002790</name>
</gene>
<keyword evidence="5" id="KW-1185">Reference proteome</keyword>
<feature type="transmembrane region" description="Helical" evidence="2">
    <location>
        <begin position="674"/>
        <end position="702"/>
    </location>
</feature>
<feature type="transmembrane region" description="Helical" evidence="2">
    <location>
        <begin position="124"/>
        <end position="144"/>
    </location>
</feature>
<dbReference type="InterPro" id="IPR038765">
    <property type="entry name" value="Papain-like_cys_pep_sf"/>
</dbReference>
<feature type="transmembrane region" description="Helical" evidence="2">
    <location>
        <begin position="83"/>
        <end position="104"/>
    </location>
</feature>
<organism evidence="4 5">
    <name type="scientific">Paenibacillus turicensis</name>
    <dbReference type="NCBI Taxonomy" id="160487"/>
    <lineage>
        <taxon>Bacteria</taxon>
        <taxon>Bacillati</taxon>
        <taxon>Bacillota</taxon>
        <taxon>Bacilli</taxon>
        <taxon>Bacillales</taxon>
        <taxon>Paenibacillaceae</taxon>
        <taxon>Paenibacillus</taxon>
    </lineage>
</organism>
<proteinExistence type="predicted"/>
<dbReference type="SUPFAM" id="SSF54001">
    <property type="entry name" value="Cysteine proteinases"/>
    <property type="match status" value="1"/>
</dbReference>
<keyword evidence="2" id="KW-0472">Membrane</keyword>
<feature type="transmembrane region" description="Helical" evidence="2">
    <location>
        <begin position="185"/>
        <end position="204"/>
    </location>
</feature>
<dbReference type="Proteomes" id="UP001519272">
    <property type="component" value="Unassembled WGS sequence"/>
</dbReference>
<evidence type="ECO:0000313" key="4">
    <source>
        <dbReference type="EMBL" id="MBP1906141.1"/>
    </source>
</evidence>
<feature type="domain" description="Transglutaminase-like" evidence="3">
    <location>
        <begin position="515"/>
        <end position="603"/>
    </location>
</feature>
<dbReference type="SMART" id="SM00460">
    <property type="entry name" value="TGc"/>
    <property type="match status" value="1"/>
</dbReference>
<feature type="transmembrane region" description="Helical" evidence="2">
    <location>
        <begin position="22"/>
        <end position="41"/>
    </location>
</feature>
<reference evidence="4 5" key="1">
    <citation type="submission" date="2021-03" db="EMBL/GenBank/DDBJ databases">
        <title>Genomic Encyclopedia of Type Strains, Phase IV (KMG-IV): sequencing the most valuable type-strain genomes for metagenomic binning, comparative biology and taxonomic classification.</title>
        <authorList>
            <person name="Goeker M."/>
        </authorList>
    </citation>
    <scope>NUCLEOTIDE SEQUENCE [LARGE SCALE GENOMIC DNA]</scope>
    <source>
        <strain evidence="4 5">DSM 14349</strain>
    </source>
</reference>
<keyword evidence="2" id="KW-1133">Transmembrane helix</keyword>